<dbReference type="PANTHER" id="PTHR10224">
    <property type="entry name" value="ES1 PROTEIN HOMOLOG, MITOCHONDRIAL"/>
    <property type="match status" value="1"/>
</dbReference>
<evidence type="ECO:0000256" key="2">
    <source>
        <dbReference type="ARBA" id="ARBA00022946"/>
    </source>
</evidence>
<reference evidence="4" key="2">
    <citation type="submission" date="2025-09" db="UniProtKB">
        <authorList>
            <consortium name="Ensembl"/>
        </authorList>
    </citation>
    <scope>IDENTIFICATION</scope>
</reference>
<name>A0A9J7XF46_CYPCA</name>
<keyword evidence="3" id="KW-0496">Mitochondrion</keyword>
<dbReference type="FunFam" id="3.40.50.880:FF:000035">
    <property type="entry name" value="ES1 protein homolog, mitochondrial isoform X1"/>
    <property type="match status" value="1"/>
</dbReference>
<sequence length="315" mass="33436">MCSAQVEPYLCTCLLLRYTAAAQFHATSNCSGAKVAVVLSGCGVYDGTEIHEASAILVHLSRGGAEVQMFAPDVSQMHVIDHGKGQPVENESRNVLSESARIARGSITDLAKLNVSNHDAVIFPGGFGAAKNLSTFAIDGKDCKVNKEVERVLKDFHDAGKPIGLCCISPVLAAKVLPGVDVTVGHEEEEGGKWPYAGTTQAITALGAKHTVKEVTEAHVDKKNKVVTTPAFMCETKLHLIFDGIGAMARHSLMGISPTLLSSAYPLPTAFQRGWANKTPHSANLSIQSAGIWGPTDTLTLTNGRSLVLQLHVMN</sequence>
<comment type="subcellular location">
    <subcellularLocation>
        <location evidence="1">Mitochondrion</location>
    </subcellularLocation>
</comment>
<dbReference type="GeneTree" id="ENSGT00390000003706"/>
<dbReference type="Gene3D" id="3.40.50.880">
    <property type="match status" value="1"/>
</dbReference>
<proteinExistence type="predicted"/>
<evidence type="ECO:0000313" key="4">
    <source>
        <dbReference type="Ensembl" id="ENSCCRP00000104946.1"/>
    </source>
</evidence>
<keyword evidence="5" id="KW-1185">Reference proteome</keyword>
<evidence type="ECO:0000256" key="3">
    <source>
        <dbReference type="ARBA" id="ARBA00023128"/>
    </source>
</evidence>
<evidence type="ECO:0000256" key="1">
    <source>
        <dbReference type="ARBA" id="ARBA00004173"/>
    </source>
</evidence>
<accession>A0A9J7XF46</accession>
<reference evidence="4" key="1">
    <citation type="submission" date="2025-08" db="UniProtKB">
        <authorList>
            <consortium name="Ensembl"/>
        </authorList>
    </citation>
    <scope>IDENTIFICATION</scope>
</reference>
<evidence type="ECO:0000313" key="5">
    <source>
        <dbReference type="Proteomes" id="UP001108240"/>
    </source>
</evidence>
<protein>
    <submittedName>
        <fullName evidence="4">Glutamine amidotransferase class 1 domain containing 3</fullName>
    </submittedName>
</protein>
<dbReference type="InterPro" id="IPR029062">
    <property type="entry name" value="Class_I_gatase-like"/>
</dbReference>
<dbReference type="CDD" id="cd03133">
    <property type="entry name" value="GATase1_ES1"/>
    <property type="match status" value="1"/>
</dbReference>
<dbReference type="Proteomes" id="UP001108240">
    <property type="component" value="Unplaced"/>
</dbReference>
<dbReference type="AlphaFoldDB" id="A0A9J7XF46"/>
<dbReference type="NCBIfam" id="NF008747">
    <property type="entry name" value="PRK11780.1"/>
    <property type="match status" value="1"/>
</dbReference>
<organism evidence="4 5">
    <name type="scientific">Cyprinus carpio carpio</name>
    <dbReference type="NCBI Taxonomy" id="630221"/>
    <lineage>
        <taxon>Eukaryota</taxon>
        <taxon>Metazoa</taxon>
        <taxon>Chordata</taxon>
        <taxon>Craniata</taxon>
        <taxon>Vertebrata</taxon>
        <taxon>Euteleostomi</taxon>
        <taxon>Actinopterygii</taxon>
        <taxon>Neopterygii</taxon>
        <taxon>Teleostei</taxon>
        <taxon>Ostariophysi</taxon>
        <taxon>Cypriniformes</taxon>
        <taxon>Cyprinidae</taxon>
        <taxon>Cyprininae</taxon>
        <taxon>Cyprinus</taxon>
    </lineage>
</organism>
<dbReference type="Ensembl" id="ENSCCRT00000177694.1">
    <property type="protein sequence ID" value="ENSCCRP00000104946.1"/>
    <property type="gene ID" value="ENSCCRG00000059500.1"/>
</dbReference>
<keyword evidence="2" id="KW-0809">Transit peptide</keyword>
<dbReference type="GO" id="GO:0005739">
    <property type="term" value="C:mitochondrion"/>
    <property type="evidence" value="ECO:0007669"/>
    <property type="project" value="UniProtKB-SubCell"/>
</dbReference>
<dbReference type="PANTHER" id="PTHR10224:SF16">
    <property type="entry name" value="GLUTAMINE AMIDOTRANSFERASE-LIKE CLASS 1 DOMAIN-CONTAINING PROTEIN 3, MITOCHONDRIAL"/>
    <property type="match status" value="1"/>
</dbReference>
<dbReference type="SUPFAM" id="SSF52317">
    <property type="entry name" value="Class I glutamine amidotransferase-like"/>
    <property type="match status" value="1"/>
</dbReference>